<dbReference type="SUPFAM" id="SSF56784">
    <property type="entry name" value="HAD-like"/>
    <property type="match status" value="1"/>
</dbReference>
<dbReference type="InterPro" id="IPR036412">
    <property type="entry name" value="HAD-like_sf"/>
</dbReference>
<dbReference type="GO" id="GO:0016787">
    <property type="term" value="F:hydrolase activity"/>
    <property type="evidence" value="ECO:0007669"/>
    <property type="project" value="UniProtKB-KW"/>
</dbReference>
<gene>
    <name evidence="1" type="ORF">AMETH_4642</name>
</gene>
<dbReference type="Proteomes" id="UP000062973">
    <property type="component" value="Chromosome"/>
</dbReference>
<keyword evidence="1" id="KW-0378">Hydrolase</keyword>
<accession>A0A076MVL1</accession>
<dbReference type="Pfam" id="PF12710">
    <property type="entry name" value="HAD"/>
    <property type="match status" value="1"/>
</dbReference>
<sequence>MDGTLLRSTATIELARQMGQLEAGQEIEKAWGEGTISDTDFWLKLLDICKDASPADFDDAFRNSPWMDGVAETFEDIRSRGEDVIVISQSPTFFVRGLEVWGANETYGSAVELGSPLKSSATLLPEAKVAITQSALAARNLSPDECVVYGDSSSDVALFTTYPHSVAVNPTPVLAPLAAKTYLGSDIREAHAMGRQLIATSTRNQFAQGSSS</sequence>
<dbReference type="PATRIC" id="fig|1068978.7.peg.4987"/>
<dbReference type="Gene3D" id="3.40.50.1000">
    <property type="entry name" value="HAD superfamily/HAD-like"/>
    <property type="match status" value="1"/>
</dbReference>
<dbReference type="KEGG" id="amq:AMETH_4642"/>
<name>A0A076MVL1_AMYME</name>
<dbReference type="OrthoDB" id="3615082at2"/>
<dbReference type="EMBL" id="CP009110">
    <property type="protein sequence ID" value="AIJ24734.1"/>
    <property type="molecule type" value="Genomic_DNA"/>
</dbReference>
<dbReference type="eggNOG" id="COG0560">
    <property type="taxonomic scope" value="Bacteria"/>
</dbReference>
<dbReference type="HOGENOM" id="CLU_1314777_0_0_11"/>
<reference evidence="1 2" key="1">
    <citation type="submission" date="2014-07" db="EMBL/GenBank/DDBJ databases">
        <title>Whole Genome Sequence of the Amycolatopsis methanolica 239.</title>
        <authorList>
            <person name="Tang B."/>
        </authorList>
    </citation>
    <scope>NUCLEOTIDE SEQUENCE [LARGE SCALE GENOMIC DNA]</scope>
    <source>
        <strain evidence="1 2">239</strain>
    </source>
</reference>
<evidence type="ECO:0000313" key="2">
    <source>
        <dbReference type="Proteomes" id="UP000062973"/>
    </source>
</evidence>
<organism evidence="1 2">
    <name type="scientific">Amycolatopsis methanolica 239</name>
    <dbReference type="NCBI Taxonomy" id="1068978"/>
    <lineage>
        <taxon>Bacteria</taxon>
        <taxon>Bacillati</taxon>
        <taxon>Actinomycetota</taxon>
        <taxon>Actinomycetes</taxon>
        <taxon>Pseudonocardiales</taxon>
        <taxon>Pseudonocardiaceae</taxon>
        <taxon>Amycolatopsis</taxon>
        <taxon>Amycolatopsis methanolica group</taxon>
    </lineage>
</organism>
<evidence type="ECO:0000313" key="1">
    <source>
        <dbReference type="EMBL" id="AIJ24734.1"/>
    </source>
</evidence>
<protein>
    <submittedName>
        <fullName evidence="1">Haloacid dehalogenase domain-containing protein hydrolase</fullName>
    </submittedName>
</protein>
<dbReference type="NCBIfam" id="TIGR01488">
    <property type="entry name" value="HAD-SF-IB"/>
    <property type="match status" value="1"/>
</dbReference>
<proteinExistence type="predicted"/>
<keyword evidence="2" id="KW-1185">Reference proteome</keyword>
<dbReference type="STRING" id="1068978.AMETH_4642"/>
<dbReference type="AlphaFoldDB" id="A0A076MVL1"/>
<dbReference type="InterPro" id="IPR023214">
    <property type="entry name" value="HAD_sf"/>
</dbReference>
<dbReference type="RefSeq" id="WP_017983562.1">
    <property type="nucleotide sequence ID" value="NZ_AQUL01000001.1"/>
</dbReference>